<dbReference type="EMBL" id="BONY01000080">
    <property type="protein sequence ID" value="GIH09963.1"/>
    <property type="molecule type" value="Genomic_DNA"/>
</dbReference>
<dbReference type="Proteomes" id="UP000612899">
    <property type="component" value="Unassembled WGS sequence"/>
</dbReference>
<name>A0A8J3QFI1_9ACTN</name>
<reference evidence="1" key="1">
    <citation type="submission" date="2021-01" db="EMBL/GenBank/DDBJ databases">
        <title>Whole genome shotgun sequence of Rhizocola hellebori NBRC 109834.</title>
        <authorList>
            <person name="Komaki H."/>
            <person name="Tamura T."/>
        </authorList>
    </citation>
    <scope>NUCLEOTIDE SEQUENCE</scope>
    <source>
        <strain evidence="1">NBRC 109834</strain>
    </source>
</reference>
<protein>
    <submittedName>
        <fullName evidence="1">Uncharacterized protein</fullName>
    </submittedName>
</protein>
<dbReference type="RefSeq" id="WP_203913682.1">
    <property type="nucleotide sequence ID" value="NZ_BONY01000080.1"/>
</dbReference>
<comment type="caution">
    <text evidence="1">The sequence shown here is derived from an EMBL/GenBank/DDBJ whole genome shotgun (WGS) entry which is preliminary data.</text>
</comment>
<proteinExistence type="predicted"/>
<gene>
    <name evidence="1" type="ORF">Rhe02_80300</name>
</gene>
<dbReference type="AlphaFoldDB" id="A0A8J3QFI1"/>
<keyword evidence="2" id="KW-1185">Reference proteome</keyword>
<sequence>MDDLRQVTQILLNQVSHWTQARWGNRGEALHQALQRIAGPEHTLPRLSDLVLPDQLRVVVSDLLESNAGPAEVSRAVEELTEIRGALRASQ</sequence>
<accession>A0A8J3QFI1</accession>
<organism evidence="1 2">
    <name type="scientific">Rhizocola hellebori</name>
    <dbReference type="NCBI Taxonomy" id="1392758"/>
    <lineage>
        <taxon>Bacteria</taxon>
        <taxon>Bacillati</taxon>
        <taxon>Actinomycetota</taxon>
        <taxon>Actinomycetes</taxon>
        <taxon>Micromonosporales</taxon>
        <taxon>Micromonosporaceae</taxon>
        <taxon>Rhizocola</taxon>
    </lineage>
</organism>
<evidence type="ECO:0000313" key="2">
    <source>
        <dbReference type="Proteomes" id="UP000612899"/>
    </source>
</evidence>
<evidence type="ECO:0000313" key="1">
    <source>
        <dbReference type="EMBL" id="GIH09963.1"/>
    </source>
</evidence>